<dbReference type="InterPro" id="IPR007160">
    <property type="entry name" value="DUF362"/>
</dbReference>
<dbReference type="GO" id="GO:0046872">
    <property type="term" value="F:metal ion binding"/>
    <property type="evidence" value="ECO:0007669"/>
    <property type="project" value="UniProtKB-KW"/>
</dbReference>
<evidence type="ECO:0000259" key="4">
    <source>
        <dbReference type="PROSITE" id="PS51379"/>
    </source>
</evidence>
<dbReference type="GO" id="GO:0051536">
    <property type="term" value="F:iron-sulfur cluster binding"/>
    <property type="evidence" value="ECO:0007669"/>
    <property type="project" value="UniProtKB-KW"/>
</dbReference>
<dbReference type="RefSeq" id="WP_369693764.1">
    <property type="nucleotide sequence ID" value="NZ_VSIV01000180.1"/>
</dbReference>
<dbReference type="Pfam" id="PF04015">
    <property type="entry name" value="DUF362"/>
    <property type="match status" value="1"/>
</dbReference>
<keyword evidence="1" id="KW-0479">Metal-binding</keyword>
<organism evidence="5 6">
    <name type="scientific">Flexistipes sinusarabici</name>
    <dbReference type="NCBI Taxonomy" id="2352"/>
    <lineage>
        <taxon>Bacteria</taxon>
        <taxon>Pseudomonadati</taxon>
        <taxon>Deferribacterota</taxon>
        <taxon>Deferribacteres</taxon>
        <taxon>Deferribacterales</taxon>
        <taxon>Flexistipitaceae</taxon>
        <taxon>Flexistipes</taxon>
    </lineage>
</organism>
<reference evidence="5 6" key="1">
    <citation type="submission" date="2019-08" db="EMBL/GenBank/DDBJ databases">
        <title>Genomic characterization of a novel candidate phylum (ARYD3) from a high temperature, high salinity tertiary oil reservoir in north central Oklahoma, USA.</title>
        <authorList>
            <person name="Youssef N.H."/>
            <person name="Yadav A."/>
            <person name="Elshahed M.S."/>
        </authorList>
    </citation>
    <scope>NUCLEOTIDE SEQUENCE [LARGE SCALE GENOMIC DNA]</scope>
    <source>
        <strain evidence="5">ARYD1</strain>
    </source>
</reference>
<dbReference type="InterPro" id="IPR017900">
    <property type="entry name" value="4Fe4S_Fe_S_CS"/>
</dbReference>
<gene>
    <name evidence="5" type="ORF">FXF49_07620</name>
</gene>
<dbReference type="PROSITE" id="PS51379">
    <property type="entry name" value="4FE4S_FER_2"/>
    <property type="match status" value="1"/>
</dbReference>
<protein>
    <submittedName>
        <fullName evidence="5">4Fe-4S dicluster domain-containing protein</fullName>
    </submittedName>
</protein>
<dbReference type="InterPro" id="IPR017896">
    <property type="entry name" value="4Fe4S_Fe-S-bd"/>
</dbReference>
<proteinExistence type="predicted"/>
<evidence type="ECO:0000256" key="2">
    <source>
        <dbReference type="ARBA" id="ARBA00023004"/>
    </source>
</evidence>
<evidence type="ECO:0000256" key="1">
    <source>
        <dbReference type="ARBA" id="ARBA00022723"/>
    </source>
</evidence>
<evidence type="ECO:0000256" key="3">
    <source>
        <dbReference type="ARBA" id="ARBA00023014"/>
    </source>
</evidence>
<evidence type="ECO:0000313" key="5">
    <source>
        <dbReference type="EMBL" id="TYB33197.1"/>
    </source>
</evidence>
<sequence>MYTTDKDKCWRCGRCAHVCPEDAIHVPVTHEKFMKAVAEVANAVTSTFELKRIIYMNFLTEMQPECDCMPIAENPVAQDQGILISDDPVAVEDTATLDILSNVDPLPGSRAKGIKKKDG</sequence>
<keyword evidence="3" id="KW-0411">Iron-sulfur</keyword>
<dbReference type="EMBL" id="VSIV01000180">
    <property type="protein sequence ID" value="TYB33197.1"/>
    <property type="molecule type" value="Genomic_DNA"/>
</dbReference>
<comment type="caution">
    <text evidence="5">The sequence shown here is derived from an EMBL/GenBank/DDBJ whole genome shotgun (WGS) entry which is preliminary data.</text>
</comment>
<dbReference type="SUPFAM" id="SSF54862">
    <property type="entry name" value="4Fe-4S ferredoxins"/>
    <property type="match status" value="1"/>
</dbReference>
<evidence type="ECO:0000313" key="6">
    <source>
        <dbReference type="Proteomes" id="UP000323337"/>
    </source>
</evidence>
<name>A0A5D0MHP2_FLESI</name>
<feature type="domain" description="4Fe-4S ferredoxin-type" evidence="4">
    <location>
        <begin position="1"/>
        <end position="29"/>
    </location>
</feature>
<accession>A0A5D0MHP2</accession>
<dbReference type="Proteomes" id="UP000323337">
    <property type="component" value="Unassembled WGS sequence"/>
</dbReference>
<dbReference type="PROSITE" id="PS00198">
    <property type="entry name" value="4FE4S_FER_1"/>
    <property type="match status" value="1"/>
</dbReference>
<keyword evidence="2" id="KW-0408">Iron</keyword>
<dbReference type="Gene3D" id="3.30.70.20">
    <property type="match status" value="1"/>
</dbReference>
<dbReference type="AlphaFoldDB" id="A0A5D0MHP2"/>